<name>A0A427TH09_9BACI</name>
<feature type="transmembrane region" description="Helical" evidence="1">
    <location>
        <begin position="75"/>
        <end position="95"/>
    </location>
</feature>
<dbReference type="Proteomes" id="UP000279911">
    <property type="component" value="Unassembled WGS sequence"/>
</dbReference>
<feature type="transmembrane region" description="Helical" evidence="1">
    <location>
        <begin position="101"/>
        <end position="118"/>
    </location>
</feature>
<comment type="caution">
    <text evidence="3">The sequence shown here is derived from an EMBL/GenBank/DDBJ whole genome shotgun (WGS) entry which is preliminary data.</text>
</comment>
<accession>A0A427TH09</accession>
<dbReference type="Gene3D" id="1.10.10.2910">
    <property type="match status" value="1"/>
</dbReference>
<gene>
    <name evidence="3" type="ORF">EJA10_21480</name>
</gene>
<evidence type="ECO:0000313" key="3">
    <source>
        <dbReference type="EMBL" id="RSD22324.1"/>
    </source>
</evidence>
<dbReference type="AlphaFoldDB" id="A0A427TH09"/>
<organism evidence="3 4">
    <name type="scientific">Mesobacillus subterraneus</name>
    <dbReference type="NCBI Taxonomy" id="285983"/>
    <lineage>
        <taxon>Bacteria</taxon>
        <taxon>Bacillati</taxon>
        <taxon>Bacillota</taxon>
        <taxon>Bacilli</taxon>
        <taxon>Bacillales</taxon>
        <taxon>Bacillaceae</taxon>
        <taxon>Mesobacillus</taxon>
    </lineage>
</organism>
<dbReference type="EMBL" id="RSFW01000033">
    <property type="protein sequence ID" value="RSD22324.1"/>
    <property type="molecule type" value="Genomic_DNA"/>
</dbReference>
<keyword evidence="1" id="KW-1133">Transmembrane helix</keyword>
<dbReference type="Pfam" id="PF06114">
    <property type="entry name" value="Peptidase_M78"/>
    <property type="match status" value="1"/>
</dbReference>
<reference evidence="4" key="1">
    <citation type="submission" date="2018-12" db="EMBL/GenBank/DDBJ databases">
        <title>Bacillus chawlae sp. nov., Bacillus glennii sp. nov., and Bacillus saganii sp. nov. Isolated from the Vehicle Assembly Building at Kennedy Space Center where the Viking Spacecraft were Assembled.</title>
        <authorList>
            <person name="Seuylemezian A."/>
            <person name="Vaishampayan P."/>
        </authorList>
    </citation>
    <scope>NUCLEOTIDE SEQUENCE [LARGE SCALE GENOMIC DNA]</scope>
    <source>
        <strain evidence="4">DSM 13966</strain>
    </source>
</reference>
<evidence type="ECO:0000256" key="1">
    <source>
        <dbReference type="SAM" id="Phobius"/>
    </source>
</evidence>
<feature type="transmembrane region" description="Helical" evidence="1">
    <location>
        <begin position="12"/>
        <end position="33"/>
    </location>
</feature>
<keyword evidence="1" id="KW-0472">Membrane</keyword>
<feature type="domain" description="IrrE N-terminal-like" evidence="2">
    <location>
        <begin position="139"/>
        <end position="186"/>
    </location>
</feature>
<dbReference type="PROSITE" id="PS51257">
    <property type="entry name" value="PROKAR_LIPOPROTEIN"/>
    <property type="match status" value="1"/>
</dbReference>
<keyword evidence="1" id="KW-0812">Transmembrane</keyword>
<proteinExistence type="predicted"/>
<feature type="transmembrane region" description="Helical" evidence="1">
    <location>
        <begin position="197"/>
        <end position="216"/>
    </location>
</feature>
<evidence type="ECO:0000259" key="2">
    <source>
        <dbReference type="Pfam" id="PF06114"/>
    </source>
</evidence>
<evidence type="ECO:0000313" key="4">
    <source>
        <dbReference type="Proteomes" id="UP000279911"/>
    </source>
</evidence>
<sequence>MFAIFSKKRGSLKSTIALLAMYIIIIIACNEFYNGYTDKTYGARYLTLILMVFLSMMLKYVFVWLETGAVTSKMFIERFGPMTFEVLIIFPILAFYDHLDVNLILILFLSYYTFIGFMHRKFMGVNHLHIQSLTDRIQKRFGVQVYFMDLDSIKGIYHHDKKLIFIDEKLDYPEQLQTIVHELLHHQTNRFLKLPDVFVEMIITLCEAIVSWYYIISYKKKGELL</sequence>
<feature type="transmembrane region" description="Helical" evidence="1">
    <location>
        <begin position="45"/>
        <end position="63"/>
    </location>
</feature>
<protein>
    <recommendedName>
        <fullName evidence="2">IrrE N-terminal-like domain-containing protein</fullName>
    </recommendedName>
</protein>
<dbReference type="InterPro" id="IPR010359">
    <property type="entry name" value="IrrE_HExxH"/>
</dbReference>